<dbReference type="InterPro" id="IPR036852">
    <property type="entry name" value="Peptidase_S8/S53_dom_sf"/>
</dbReference>
<dbReference type="Pfam" id="PF00082">
    <property type="entry name" value="Peptidase_S8"/>
    <property type="match status" value="1"/>
</dbReference>
<dbReference type="CDD" id="cd02120">
    <property type="entry name" value="PA_subtilisin_like"/>
    <property type="match status" value="1"/>
</dbReference>
<dbReference type="Proteomes" id="UP000017836">
    <property type="component" value="Unassembled WGS sequence"/>
</dbReference>
<dbReference type="GO" id="GO:0006508">
    <property type="term" value="P:proteolysis"/>
    <property type="evidence" value="ECO:0007669"/>
    <property type="project" value="UniProtKB-KW"/>
</dbReference>
<gene>
    <name evidence="8" type="ORF">AMTR_s00040p00169800</name>
</gene>
<name>W1PSU8_AMBTC</name>
<dbReference type="InterPro" id="IPR023828">
    <property type="entry name" value="Peptidase_S8_Ser-AS"/>
</dbReference>
<comment type="similarity">
    <text evidence="1 6">Belongs to the peptidase S8 family.</text>
</comment>
<keyword evidence="5" id="KW-0720">Serine protease</keyword>
<evidence type="ECO:0000313" key="8">
    <source>
        <dbReference type="EMBL" id="ERN13102.1"/>
    </source>
</evidence>
<dbReference type="GO" id="GO:0004252">
    <property type="term" value="F:serine-type endopeptidase activity"/>
    <property type="evidence" value="ECO:0007669"/>
    <property type="project" value="InterPro"/>
</dbReference>
<dbReference type="HOGENOM" id="CLU_000625_0_0_1"/>
<feature type="domain" description="Peptidase S8/S53" evidence="7">
    <location>
        <begin position="22"/>
        <end position="390"/>
    </location>
</feature>
<evidence type="ECO:0000256" key="3">
    <source>
        <dbReference type="ARBA" id="ARBA00022729"/>
    </source>
</evidence>
<proteinExistence type="inferred from homology"/>
<dbReference type="eggNOG" id="ENOG502QRA7">
    <property type="taxonomic scope" value="Eukaryota"/>
</dbReference>
<dbReference type="MEROPS" id="S08.092"/>
<dbReference type="PROSITE" id="PS51892">
    <property type="entry name" value="SUBTILASE"/>
    <property type="match status" value="1"/>
</dbReference>
<dbReference type="InterPro" id="IPR000209">
    <property type="entry name" value="Peptidase_S8/S53_dom"/>
</dbReference>
<dbReference type="InterPro" id="IPR015500">
    <property type="entry name" value="Peptidase_S8_subtilisin-rel"/>
</dbReference>
<dbReference type="Gene3D" id="3.40.50.200">
    <property type="entry name" value="Peptidase S8/S53 domain"/>
    <property type="match status" value="1"/>
</dbReference>
<protein>
    <recommendedName>
        <fullName evidence="7">Peptidase S8/S53 domain-containing protein</fullName>
    </recommendedName>
</protein>
<evidence type="ECO:0000256" key="2">
    <source>
        <dbReference type="ARBA" id="ARBA00022670"/>
    </source>
</evidence>
<dbReference type="InterPro" id="IPR045051">
    <property type="entry name" value="SBT"/>
</dbReference>
<evidence type="ECO:0000256" key="5">
    <source>
        <dbReference type="ARBA" id="ARBA00022825"/>
    </source>
</evidence>
<dbReference type="PANTHER" id="PTHR10795">
    <property type="entry name" value="PROPROTEIN CONVERTASE SUBTILISIN/KEXIN"/>
    <property type="match status" value="1"/>
</dbReference>
<keyword evidence="2" id="KW-0645">Protease</keyword>
<evidence type="ECO:0000256" key="6">
    <source>
        <dbReference type="PROSITE-ProRule" id="PRU01240"/>
    </source>
</evidence>
<sequence>MCSKIIGAKYFHLSDDIGPEDQPSPIDIDGHGTHTASTAAGSLVRGASLYGLASGTARGAVPRARLAIYKVCWSLGCSSVDLLAAYDEAIADGVDIISASLGGPSYELFNDPIAIGTFHAMKKGILSVCSAGNDGPTLSTITNVAPWIFTVAASTSERQFKTLVRLGNGRKLEGVSVNTFSPSKKNYPLINGAKAGNGTRNPYLFPSYCDFGTLDPKKVKGKIVYCIDDGGGQDMSVAAAKGFGTIINSASYEDTAFTFMISTAILNNVTSKQVTNYIKSTRSPKAVIYKSHTINVTKAFVASFSSRGPSWLSPNILKPDIAAPGVDILAAFSTLTTVTGNIEDKRISKFNIISGTSMSCPHVSGAAAYVKSFHPTWSPAAIKSALMTTGGGGEVGHLWDSNFEHSITNNS</sequence>
<evidence type="ECO:0000259" key="7">
    <source>
        <dbReference type="Pfam" id="PF00082"/>
    </source>
</evidence>
<dbReference type="Gene3D" id="3.50.30.30">
    <property type="match status" value="1"/>
</dbReference>
<dbReference type="OMA" id="YTHRSAS"/>
<dbReference type="SUPFAM" id="SSF52743">
    <property type="entry name" value="Subtilisin-like"/>
    <property type="match status" value="1"/>
</dbReference>
<keyword evidence="9" id="KW-1185">Reference proteome</keyword>
<dbReference type="PROSITE" id="PS00138">
    <property type="entry name" value="SUBTILASE_SER"/>
    <property type="match status" value="1"/>
</dbReference>
<keyword evidence="3" id="KW-0732">Signal</keyword>
<organism evidence="8 9">
    <name type="scientific">Amborella trichopoda</name>
    <dbReference type="NCBI Taxonomy" id="13333"/>
    <lineage>
        <taxon>Eukaryota</taxon>
        <taxon>Viridiplantae</taxon>
        <taxon>Streptophyta</taxon>
        <taxon>Embryophyta</taxon>
        <taxon>Tracheophyta</taxon>
        <taxon>Spermatophyta</taxon>
        <taxon>Magnoliopsida</taxon>
        <taxon>Amborellales</taxon>
        <taxon>Amborellaceae</taxon>
        <taxon>Amborella</taxon>
    </lineage>
</organism>
<dbReference type="EMBL" id="KI392591">
    <property type="protein sequence ID" value="ERN13102.1"/>
    <property type="molecule type" value="Genomic_DNA"/>
</dbReference>
<dbReference type="Gramene" id="ERN13102">
    <property type="protein sequence ID" value="ERN13102"/>
    <property type="gene ID" value="AMTR_s00040p00169800"/>
</dbReference>
<keyword evidence="4" id="KW-0378">Hydrolase</keyword>
<evidence type="ECO:0000313" key="9">
    <source>
        <dbReference type="Proteomes" id="UP000017836"/>
    </source>
</evidence>
<reference evidence="9" key="1">
    <citation type="journal article" date="2013" name="Science">
        <title>The Amborella genome and the evolution of flowering plants.</title>
        <authorList>
            <consortium name="Amborella Genome Project"/>
        </authorList>
    </citation>
    <scope>NUCLEOTIDE SEQUENCE [LARGE SCALE GENOMIC DNA]</scope>
</reference>
<evidence type="ECO:0000256" key="1">
    <source>
        <dbReference type="ARBA" id="ARBA00011073"/>
    </source>
</evidence>
<evidence type="ECO:0000256" key="4">
    <source>
        <dbReference type="ARBA" id="ARBA00022801"/>
    </source>
</evidence>
<comment type="caution">
    <text evidence="6">Lacks conserved residue(s) required for the propagation of feature annotation.</text>
</comment>
<accession>W1PSU8</accession>
<dbReference type="AlphaFoldDB" id="W1PSU8"/>
<dbReference type="STRING" id="13333.W1PSU8"/>
<dbReference type="PRINTS" id="PR00723">
    <property type="entry name" value="SUBTILISIN"/>
</dbReference>